<dbReference type="AlphaFoldDB" id="A0A0A9C012"/>
<organism evidence="1">
    <name type="scientific">Arundo donax</name>
    <name type="common">Giant reed</name>
    <name type="synonym">Donax arundinaceus</name>
    <dbReference type="NCBI Taxonomy" id="35708"/>
    <lineage>
        <taxon>Eukaryota</taxon>
        <taxon>Viridiplantae</taxon>
        <taxon>Streptophyta</taxon>
        <taxon>Embryophyta</taxon>
        <taxon>Tracheophyta</taxon>
        <taxon>Spermatophyta</taxon>
        <taxon>Magnoliopsida</taxon>
        <taxon>Liliopsida</taxon>
        <taxon>Poales</taxon>
        <taxon>Poaceae</taxon>
        <taxon>PACMAD clade</taxon>
        <taxon>Arundinoideae</taxon>
        <taxon>Arundineae</taxon>
        <taxon>Arundo</taxon>
    </lineage>
</organism>
<dbReference type="EMBL" id="GBRH01233023">
    <property type="protein sequence ID" value="JAD64872.1"/>
    <property type="molecule type" value="Transcribed_RNA"/>
</dbReference>
<protein>
    <submittedName>
        <fullName evidence="1">Uncharacterized protein</fullName>
    </submittedName>
</protein>
<proteinExistence type="predicted"/>
<sequence>MDENIVRDSRRCPSFSHHPFPHAECVMYPSIFKHPSHQRSER</sequence>
<accession>A0A0A9C012</accession>
<reference evidence="1" key="2">
    <citation type="journal article" date="2015" name="Data Brief">
        <title>Shoot transcriptome of the giant reed, Arundo donax.</title>
        <authorList>
            <person name="Barrero R.A."/>
            <person name="Guerrero F.D."/>
            <person name="Moolhuijzen P."/>
            <person name="Goolsby J.A."/>
            <person name="Tidwell J."/>
            <person name="Bellgard S.E."/>
            <person name="Bellgard M.I."/>
        </authorList>
    </citation>
    <scope>NUCLEOTIDE SEQUENCE</scope>
    <source>
        <tissue evidence="1">Shoot tissue taken approximately 20 cm above the soil surface</tissue>
    </source>
</reference>
<name>A0A0A9C012_ARUDO</name>
<evidence type="ECO:0000313" key="1">
    <source>
        <dbReference type="EMBL" id="JAD64872.1"/>
    </source>
</evidence>
<reference evidence="1" key="1">
    <citation type="submission" date="2014-09" db="EMBL/GenBank/DDBJ databases">
        <authorList>
            <person name="Magalhaes I.L.F."/>
            <person name="Oliveira U."/>
            <person name="Santos F.R."/>
            <person name="Vidigal T.H.D.A."/>
            <person name="Brescovit A.D."/>
            <person name="Santos A.J."/>
        </authorList>
    </citation>
    <scope>NUCLEOTIDE SEQUENCE</scope>
    <source>
        <tissue evidence="1">Shoot tissue taken approximately 20 cm above the soil surface</tissue>
    </source>
</reference>